<evidence type="ECO:0000313" key="2">
    <source>
        <dbReference type="EMBL" id="KAK7925069.1"/>
    </source>
</evidence>
<protein>
    <submittedName>
        <fullName evidence="2">Uncharacterized protein</fullName>
    </submittedName>
</protein>
<keyword evidence="3" id="KW-1185">Reference proteome</keyword>
<comment type="caution">
    <text evidence="2">The sequence shown here is derived from an EMBL/GenBank/DDBJ whole genome shotgun (WGS) entry which is preliminary data.</text>
</comment>
<dbReference type="AlphaFoldDB" id="A0AAW0PCT3"/>
<feature type="region of interest" description="Disordered" evidence="1">
    <location>
        <begin position="73"/>
        <end position="114"/>
    </location>
</feature>
<feature type="compositionally biased region" description="Basic residues" evidence="1">
    <location>
        <begin position="105"/>
        <end position="114"/>
    </location>
</feature>
<evidence type="ECO:0000256" key="1">
    <source>
        <dbReference type="SAM" id="MobiDB-lite"/>
    </source>
</evidence>
<name>A0AAW0PCT3_9GOBI</name>
<dbReference type="Proteomes" id="UP001460270">
    <property type="component" value="Unassembled WGS sequence"/>
</dbReference>
<sequence length="114" mass="12863">MEREGVMEREREKRERITRQLTTQISQISLLSWSIPKDEPLSFYKNLPQTLGFPRTEAQRVFTQTQTLNAVRTSPIKSPDSPGSGLYSAIHSPGPGARAQDAARTKTHGPRRCK</sequence>
<gene>
    <name evidence="2" type="ORF">WMY93_007379</name>
</gene>
<dbReference type="EMBL" id="JBBPFD010000005">
    <property type="protein sequence ID" value="KAK7925069.1"/>
    <property type="molecule type" value="Genomic_DNA"/>
</dbReference>
<reference evidence="3" key="1">
    <citation type="submission" date="2024-04" db="EMBL/GenBank/DDBJ databases">
        <title>Salinicola lusitanus LLJ914,a marine bacterium isolated from the Okinawa Trough.</title>
        <authorList>
            <person name="Li J."/>
        </authorList>
    </citation>
    <scope>NUCLEOTIDE SEQUENCE [LARGE SCALE GENOMIC DNA]</scope>
</reference>
<accession>A0AAW0PCT3</accession>
<proteinExistence type="predicted"/>
<evidence type="ECO:0000313" key="3">
    <source>
        <dbReference type="Proteomes" id="UP001460270"/>
    </source>
</evidence>
<organism evidence="2 3">
    <name type="scientific">Mugilogobius chulae</name>
    <name type="common">yellowstripe goby</name>
    <dbReference type="NCBI Taxonomy" id="88201"/>
    <lineage>
        <taxon>Eukaryota</taxon>
        <taxon>Metazoa</taxon>
        <taxon>Chordata</taxon>
        <taxon>Craniata</taxon>
        <taxon>Vertebrata</taxon>
        <taxon>Euteleostomi</taxon>
        <taxon>Actinopterygii</taxon>
        <taxon>Neopterygii</taxon>
        <taxon>Teleostei</taxon>
        <taxon>Neoteleostei</taxon>
        <taxon>Acanthomorphata</taxon>
        <taxon>Gobiaria</taxon>
        <taxon>Gobiiformes</taxon>
        <taxon>Gobioidei</taxon>
        <taxon>Gobiidae</taxon>
        <taxon>Gobionellinae</taxon>
        <taxon>Mugilogobius</taxon>
    </lineage>
</organism>